<organism evidence="1 2">
    <name type="scientific">Peronosclerospora sorghi</name>
    <dbReference type="NCBI Taxonomy" id="230839"/>
    <lineage>
        <taxon>Eukaryota</taxon>
        <taxon>Sar</taxon>
        <taxon>Stramenopiles</taxon>
        <taxon>Oomycota</taxon>
        <taxon>Peronosporomycetes</taxon>
        <taxon>Peronosporales</taxon>
        <taxon>Peronosporaceae</taxon>
        <taxon>Peronosclerospora</taxon>
    </lineage>
</organism>
<keyword evidence="2" id="KW-1185">Reference proteome</keyword>
<dbReference type="Proteomes" id="UP001163321">
    <property type="component" value="Chromosome 9"/>
</dbReference>
<dbReference type="EMBL" id="CM047588">
    <property type="protein sequence ID" value="KAI9905284.1"/>
    <property type="molecule type" value="Genomic_DNA"/>
</dbReference>
<name>A0ACC0VHA7_9STRA</name>
<evidence type="ECO:0000313" key="2">
    <source>
        <dbReference type="Proteomes" id="UP001163321"/>
    </source>
</evidence>
<sequence>MGADGSSANGARREHVCRGKGQDVGAARRASRECATRAGPNSDGRGRLVAALCAWKGGGRDRVQVSRRGTDCTSYENAGKESGRAEAMVKGVEMELGDVREQLKASREAWTKAREERDEQERVWGCRNGEYC</sequence>
<accession>A0ACC0VHA7</accession>
<reference evidence="1 2" key="1">
    <citation type="journal article" date="2022" name="bioRxiv">
        <title>The genome of the oomycete Peronosclerospora sorghi, a cosmopolitan pathogen of maize and sorghum, is inflated with dispersed pseudogenes.</title>
        <authorList>
            <person name="Fletcher K."/>
            <person name="Martin F."/>
            <person name="Isakeit T."/>
            <person name="Cavanaugh K."/>
            <person name="Magill C."/>
            <person name="Michelmore R."/>
        </authorList>
    </citation>
    <scope>NUCLEOTIDE SEQUENCE [LARGE SCALE GENOMIC DNA]</scope>
    <source>
        <strain evidence="1">P6</strain>
    </source>
</reference>
<evidence type="ECO:0000313" key="1">
    <source>
        <dbReference type="EMBL" id="KAI9905284.1"/>
    </source>
</evidence>
<protein>
    <submittedName>
        <fullName evidence="1">Uncharacterized protein</fullName>
    </submittedName>
</protein>
<proteinExistence type="predicted"/>
<comment type="caution">
    <text evidence="1">The sequence shown here is derived from an EMBL/GenBank/DDBJ whole genome shotgun (WGS) entry which is preliminary data.</text>
</comment>
<gene>
    <name evidence="1" type="ORF">PsorP6_014323</name>
</gene>